<name>A0A4R9BSJ5_9MICO</name>
<proteinExistence type="predicted"/>
<protein>
    <submittedName>
        <fullName evidence="1">Uncharacterized protein</fullName>
    </submittedName>
</protein>
<gene>
    <name evidence="1" type="ORF">E3T51_04915</name>
</gene>
<dbReference type="AlphaFoldDB" id="A0A4R9BSJ5"/>
<comment type="caution">
    <text evidence="1">The sequence shown here is derived from an EMBL/GenBank/DDBJ whole genome shotgun (WGS) entry which is preliminary data.</text>
</comment>
<keyword evidence="2" id="KW-1185">Reference proteome</keyword>
<reference evidence="1 2" key="1">
    <citation type="submission" date="2019-03" db="EMBL/GenBank/DDBJ databases">
        <title>Genomics of glacier-inhabiting Cryobacterium strains.</title>
        <authorList>
            <person name="Liu Q."/>
            <person name="Xin Y.-H."/>
        </authorList>
    </citation>
    <scope>NUCLEOTIDE SEQUENCE [LARGE SCALE GENOMIC DNA]</scope>
    <source>
        <strain evidence="1 2">Sr54</strain>
    </source>
</reference>
<evidence type="ECO:0000313" key="2">
    <source>
        <dbReference type="Proteomes" id="UP000297626"/>
    </source>
</evidence>
<accession>A0A4R9BSJ5</accession>
<organism evidence="1 2">
    <name type="scientific">Cryobacterium serini</name>
    <dbReference type="NCBI Taxonomy" id="1259201"/>
    <lineage>
        <taxon>Bacteria</taxon>
        <taxon>Bacillati</taxon>
        <taxon>Actinomycetota</taxon>
        <taxon>Actinomycetes</taxon>
        <taxon>Micrococcales</taxon>
        <taxon>Microbacteriaceae</taxon>
        <taxon>Cryobacterium</taxon>
    </lineage>
</organism>
<evidence type="ECO:0000313" key="1">
    <source>
        <dbReference type="EMBL" id="TFD90044.1"/>
    </source>
</evidence>
<sequence>MTSDDLLAKAYYEPQWLDFLVGEFGRTGQVGAYSGGQGDFFESAKPSDPQIGVSIMGFQTGQVSVPFDLTCAGDEVGAGVLTTSASPLISTMVFCGEQASAPAIDQNCLVQLRTYCPAS</sequence>
<dbReference type="Proteomes" id="UP000297626">
    <property type="component" value="Unassembled WGS sequence"/>
</dbReference>
<dbReference type="EMBL" id="SOHN01000008">
    <property type="protein sequence ID" value="TFD90044.1"/>
    <property type="molecule type" value="Genomic_DNA"/>
</dbReference>
<dbReference type="RefSeq" id="WP_134528230.1">
    <property type="nucleotide sequence ID" value="NZ_SOHN01000008.1"/>
</dbReference>